<dbReference type="EMBL" id="CP014034">
    <property type="protein sequence ID" value="AMF93044.1"/>
    <property type="molecule type" value="Genomic_DNA"/>
</dbReference>
<dbReference type="Pfam" id="PF09615">
    <property type="entry name" value="Cas_Csy3"/>
    <property type="match status" value="1"/>
</dbReference>
<dbReference type="Proteomes" id="UP000057088">
    <property type="component" value="Chromosome 1"/>
</dbReference>
<protein>
    <submittedName>
        <fullName evidence="1 2">CRISPR-associated protein Csy3</fullName>
    </submittedName>
</protein>
<proteinExistence type="predicted"/>
<keyword evidence="3" id="KW-1185">Reference proteome</keyword>
<organism evidence="2 4">
    <name type="scientific">Vibrio fluvialis</name>
    <dbReference type="NCBI Taxonomy" id="676"/>
    <lineage>
        <taxon>Bacteria</taxon>
        <taxon>Pseudomonadati</taxon>
        <taxon>Pseudomonadota</taxon>
        <taxon>Gammaproteobacteria</taxon>
        <taxon>Vibrionales</taxon>
        <taxon>Vibrionaceae</taxon>
        <taxon>Vibrio</taxon>
    </lineage>
</organism>
<dbReference type="RefSeq" id="WP_061055914.1">
    <property type="nucleotide sequence ID" value="NZ_CABLBX010000017.1"/>
</dbReference>
<reference evidence="1" key="2">
    <citation type="submission" date="2018-01" db="EMBL/GenBank/DDBJ databases">
        <title>FDA dAtabase for Regulatory Grade micrObial Sequences (FDA-ARGOS): Supporting development and validation of Infectious Disease Dx tests.</title>
        <authorList>
            <person name="Hoffmann M."/>
            <person name="Allard M."/>
            <person name="Evans P."/>
            <person name="Brown E."/>
            <person name="Tallon L."/>
            <person name="Sadzewicz L."/>
            <person name="Sengamalay N."/>
            <person name="Ott S."/>
            <person name="Godinez A."/>
            <person name="Nagaraj S."/>
            <person name="Vyas G."/>
            <person name="Aluvathingal J."/>
            <person name="Nadendla S."/>
            <person name="Geyer C."/>
            <person name="Sichtig H."/>
        </authorList>
    </citation>
    <scope>NUCLEOTIDE SEQUENCE</scope>
    <source>
        <strain evidence="1">ATCC 33809</strain>
    </source>
</reference>
<accession>A0AAX2LWL7</accession>
<dbReference type="Proteomes" id="UP000254626">
    <property type="component" value="Unassembled WGS sequence"/>
</dbReference>
<evidence type="ECO:0000313" key="4">
    <source>
        <dbReference type="Proteomes" id="UP000254626"/>
    </source>
</evidence>
<gene>
    <name evidence="1" type="primary">csy3</name>
    <name evidence="1" type="ORF">AL536_06200</name>
    <name evidence="2" type="ORF">NCTC11327_03267</name>
</gene>
<dbReference type="GeneID" id="29384098"/>
<dbReference type="NCBIfam" id="TIGR02566">
    <property type="entry name" value="cas_Csy3"/>
    <property type="match status" value="1"/>
</dbReference>
<dbReference type="AlphaFoldDB" id="A0AAX2LWL7"/>
<evidence type="ECO:0000313" key="1">
    <source>
        <dbReference type="EMBL" id="AMF93044.1"/>
    </source>
</evidence>
<dbReference type="InterPro" id="IPR013399">
    <property type="entry name" value="CRISPR-assoc_prot_Csy3"/>
</dbReference>
<name>A0AAX2LWL7_VIBFL</name>
<reference evidence="2 4" key="3">
    <citation type="submission" date="2018-06" db="EMBL/GenBank/DDBJ databases">
        <authorList>
            <consortium name="Pathogen Informatics"/>
            <person name="Doyle S."/>
        </authorList>
    </citation>
    <scope>NUCLEOTIDE SEQUENCE [LARGE SCALE GENOMIC DNA]</scope>
    <source>
        <strain evidence="2 4">NCTC11327</strain>
    </source>
</reference>
<evidence type="ECO:0000313" key="2">
    <source>
        <dbReference type="EMBL" id="SUQ26407.1"/>
    </source>
</evidence>
<sequence>MKLPTHLAFERSISPSDVAFLVVWPDEHKEPLPCYTRTIVGLNEGSHVGYDDSGAVRSNLKTNTLVEGNIHELDYCSVPYGAKSIECCFSVSFSSALLTPYKCSDAGVKKTLQDFVHLYNQHTGLDELITKYLANIALGTWLWHNTKRSYCIAIEIRPWPWEGEPIIIDNIQKYLSGQSSIHELPYWNELVEKIREALSVPLGLCILEVKANLLKPTMAQLYPSQMFKEATQKGNSRLYQSNVIEGIKSPIMGCYKTGAAIARIDSWYPDAEVPIRIGHYGVDRENCTAYRHPDTGKDFFSILKRTDQFVDRLKETKKLNQDELNDMHFLMANLIKGGLFQEKGD</sequence>
<dbReference type="KEGG" id="vfl:AL536_06200"/>
<dbReference type="EMBL" id="UHIP01000002">
    <property type="protein sequence ID" value="SUQ26407.1"/>
    <property type="molecule type" value="Genomic_DNA"/>
</dbReference>
<reference evidence="3" key="1">
    <citation type="submission" date="2015-12" db="EMBL/GenBank/DDBJ databases">
        <title>FDA dAtabase for Regulatory Grade micrObial Sequences (FDA-ARGOS): Supporting development and validation of Infectious Disease Dx tests.</title>
        <authorList>
            <person name="Hoffmann M."/>
            <person name="Allard M."/>
            <person name="Evans P."/>
            <person name="Brown E."/>
            <person name="Tallon L.J."/>
            <person name="Sadzewicz L."/>
            <person name="Sengamalay N."/>
            <person name="Ott S."/>
            <person name="Godinez A."/>
            <person name="Nagaraj S."/>
            <person name="Vyas G."/>
            <person name="Aluvathingal J."/>
            <person name="Nadendla S."/>
            <person name="Geyer C."/>
            <person name="Sichtig H."/>
        </authorList>
    </citation>
    <scope>NUCLEOTIDE SEQUENCE [LARGE SCALE GENOMIC DNA]</scope>
    <source>
        <strain evidence="3">ATCC 33809</strain>
    </source>
</reference>
<evidence type="ECO:0000313" key="3">
    <source>
        <dbReference type="Proteomes" id="UP000057088"/>
    </source>
</evidence>